<comment type="catalytic activity">
    <reaction evidence="10 11">
        <text>Couples ATP hydrolysis with the unwinding of duplex DNA by translocating in the 3'-5' direction.</text>
        <dbReference type="EC" id="5.6.2.4"/>
    </reaction>
</comment>
<comment type="subcellular location">
    <subcellularLocation>
        <location evidence="1 11">Nucleus</location>
    </subcellularLocation>
</comment>
<evidence type="ECO:0000256" key="7">
    <source>
        <dbReference type="ARBA" id="ARBA00023125"/>
    </source>
</evidence>
<dbReference type="FunFam" id="3.40.50.300:FF:000340">
    <property type="entry name" value="Bloom syndrome, RecQ helicase"/>
    <property type="match status" value="1"/>
</dbReference>
<dbReference type="GO" id="GO:0006260">
    <property type="term" value="P:DNA replication"/>
    <property type="evidence" value="ECO:0007669"/>
    <property type="project" value="InterPro"/>
</dbReference>
<evidence type="ECO:0000256" key="3">
    <source>
        <dbReference type="ARBA" id="ARBA00022741"/>
    </source>
</evidence>
<dbReference type="InterPro" id="IPR011545">
    <property type="entry name" value="DEAD/DEAH_box_helicase_dom"/>
</dbReference>
<dbReference type="InterPro" id="IPR014001">
    <property type="entry name" value="Helicase_ATP-bd"/>
</dbReference>
<feature type="region of interest" description="Disordered" evidence="12">
    <location>
        <begin position="53"/>
        <end position="208"/>
    </location>
</feature>
<dbReference type="Pfam" id="PF00271">
    <property type="entry name" value="Helicase_C"/>
    <property type="match status" value="1"/>
</dbReference>
<gene>
    <name evidence="15" type="ORF">EV421DRAFT_1779284</name>
</gene>
<dbReference type="EC" id="5.6.2.4" evidence="11"/>
<keyword evidence="8" id="KW-0413">Isomerase</keyword>
<feature type="domain" description="Helicase C-terminal" evidence="14">
    <location>
        <begin position="645"/>
        <end position="797"/>
    </location>
</feature>
<keyword evidence="9 11" id="KW-0539">Nucleus</keyword>
<dbReference type="Gene3D" id="1.10.10.10">
    <property type="entry name" value="Winged helix-like DNA-binding domain superfamily/Winged helix DNA-binding domain"/>
    <property type="match status" value="1"/>
</dbReference>
<evidence type="ECO:0000256" key="10">
    <source>
        <dbReference type="ARBA" id="ARBA00034617"/>
    </source>
</evidence>
<dbReference type="InterPro" id="IPR027417">
    <property type="entry name" value="P-loop_NTPase"/>
</dbReference>
<dbReference type="CDD" id="cd17920">
    <property type="entry name" value="DEXHc_RecQ"/>
    <property type="match status" value="1"/>
</dbReference>
<dbReference type="PROSITE" id="PS00690">
    <property type="entry name" value="DEAH_ATP_HELICASE"/>
    <property type="match status" value="1"/>
</dbReference>
<evidence type="ECO:0000259" key="13">
    <source>
        <dbReference type="PROSITE" id="PS51192"/>
    </source>
</evidence>
<dbReference type="Pfam" id="PF09382">
    <property type="entry name" value="RQC"/>
    <property type="match status" value="1"/>
</dbReference>
<evidence type="ECO:0000256" key="5">
    <source>
        <dbReference type="ARBA" id="ARBA00022806"/>
    </source>
</evidence>
<feature type="compositionally biased region" description="Low complexity" evidence="12">
    <location>
        <begin position="58"/>
        <end position="89"/>
    </location>
</feature>
<dbReference type="InterPro" id="IPR001650">
    <property type="entry name" value="Helicase_C-like"/>
</dbReference>
<comment type="similarity">
    <text evidence="2 11">Belongs to the helicase family. RecQ subfamily.</text>
</comment>
<dbReference type="InterPro" id="IPR018982">
    <property type="entry name" value="RQC_domain"/>
</dbReference>
<evidence type="ECO:0000256" key="1">
    <source>
        <dbReference type="ARBA" id="ARBA00004123"/>
    </source>
</evidence>
<feature type="domain" description="Helicase ATP-binding" evidence="13">
    <location>
        <begin position="447"/>
        <end position="623"/>
    </location>
</feature>
<dbReference type="PANTHER" id="PTHR13710">
    <property type="entry name" value="DNA HELICASE RECQ FAMILY MEMBER"/>
    <property type="match status" value="1"/>
</dbReference>
<evidence type="ECO:0000256" key="11">
    <source>
        <dbReference type="RuleBase" id="RU364117"/>
    </source>
</evidence>
<dbReference type="GO" id="GO:0043138">
    <property type="term" value="F:3'-5' DNA helicase activity"/>
    <property type="evidence" value="ECO:0007669"/>
    <property type="project" value="UniProtKB-EC"/>
</dbReference>
<evidence type="ECO:0000313" key="15">
    <source>
        <dbReference type="EMBL" id="KAK0450185.1"/>
    </source>
</evidence>
<dbReference type="GO" id="GO:0016787">
    <property type="term" value="F:hydrolase activity"/>
    <property type="evidence" value="ECO:0007669"/>
    <property type="project" value="UniProtKB-KW"/>
</dbReference>
<dbReference type="Pfam" id="PF16124">
    <property type="entry name" value="RecQ_Zn_bind"/>
    <property type="match status" value="1"/>
</dbReference>
<dbReference type="Proteomes" id="UP001175226">
    <property type="component" value="Unassembled WGS sequence"/>
</dbReference>
<dbReference type="SMART" id="SM00490">
    <property type="entry name" value="HELICc"/>
    <property type="match status" value="1"/>
</dbReference>
<feature type="compositionally biased region" description="Basic residues" evidence="12">
    <location>
        <begin position="962"/>
        <end position="973"/>
    </location>
</feature>
<accession>A0AA39MY53</accession>
<dbReference type="SUPFAM" id="SSF52540">
    <property type="entry name" value="P-loop containing nucleoside triphosphate hydrolases"/>
    <property type="match status" value="1"/>
</dbReference>
<dbReference type="AlphaFoldDB" id="A0AA39MY53"/>
<keyword evidence="7" id="KW-0238">DNA-binding</keyword>
<sequence length="973" mass="108317">MSREINALTRLCSARLSGRVCSSSYSHGHSGCLFLSSVRSFMSGPKNNLQDVLRKRSSNSSTSGSNTMSSRPKPSTSSSKFKPATASSSNPVTSTVRRVPSLPSFATPGFGKSKIGSGNPVQVQRQTDAPEVTYVIQDSSSPGVKRTAVTETHSLKRSKNAESNKENVSHSSISPVPSKSKPKRVSLPPPPPRENNEDAPWLDMDLGEDYDPNPFSRVEKDFKTLLEPFKSKSPMSSHSDPAPVRILSPPSLHNNGQKPPLALAKMLSYNEALHKENAQAIDDYHHTHDESVDIITLEAIRDLLSNRIESIRKLVGTVKADVGDDSEASISSPYFQSSYATTSSDMSTLPPDSSYDFSRISSRSTTAPSESLVIDIDNDDALWDDFEDLPEYNEEDDSVIEILDPATETSDPALEGLKQSPYYEEVTQKLKSVYGLQSFRQNQLAAIIASMEGRDVFVLMPTGGGKSLCYQLPAVCSGGRTKGVTFVVSPLRSLMQNQVDALKEKGVDVLRWSPGSSDTKDILQRLRGAVKPNLVYITPEKLKESDSVQSVLSDLYNRGQLARFVIDEAHCITTWGKDFRAAYESLGSLRRNYPNVPIMALTATANQKTIDDILAKLQLKDTALFSQSFNRTNLNYVITPKKKNMIDEIYKYVQQNHRGQTGVIYCLSRDKCEKVAAELQKKGLSARHYHAKMDESDKERIQVGWQTGQYHIIVATIAFGMGIDKPDVRFVIHHDLPTSLDGYYQQTGRAGRDGLPADCILYYSYRDFRNAQMMITKNCEERGSTREQMENAIQEVREVMQYCENDSECRRVHLLQFFGEKFDAKHCRRRCNNCANREAMVSCNVTKEAHDAIALVRSLEKDNVTLDQCRLIFRGAERATLQRFDPSLRGAGSHLTQELVEQLFSKLISLDVFTEVSLPNAAGWHIQYLRMGQGVHAFLRLPTYSINIRPKAPKKVNDKPAGRKGKGRSGSKA</sequence>
<dbReference type="Gene3D" id="3.40.50.300">
    <property type="entry name" value="P-loop containing nucleotide triphosphate hydrolases"/>
    <property type="match status" value="2"/>
</dbReference>
<evidence type="ECO:0000256" key="8">
    <source>
        <dbReference type="ARBA" id="ARBA00023235"/>
    </source>
</evidence>
<dbReference type="SMART" id="SM00487">
    <property type="entry name" value="DEXDc"/>
    <property type="match status" value="1"/>
</dbReference>
<dbReference type="EMBL" id="JAUEPT010000007">
    <property type="protein sequence ID" value="KAK0450185.1"/>
    <property type="molecule type" value="Genomic_DNA"/>
</dbReference>
<dbReference type="InterPro" id="IPR036388">
    <property type="entry name" value="WH-like_DNA-bd_sf"/>
</dbReference>
<dbReference type="GO" id="GO:0005694">
    <property type="term" value="C:chromosome"/>
    <property type="evidence" value="ECO:0007669"/>
    <property type="project" value="TreeGrafter"/>
</dbReference>
<evidence type="ECO:0000313" key="16">
    <source>
        <dbReference type="Proteomes" id="UP001175226"/>
    </source>
</evidence>
<dbReference type="InterPro" id="IPR032284">
    <property type="entry name" value="RecQ_Zn-bd"/>
</dbReference>
<proteinExistence type="inferred from homology"/>
<dbReference type="PROSITE" id="PS51192">
    <property type="entry name" value="HELICASE_ATP_BIND_1"/>
    <property type="match status" value="1"/>
</dbReference>
<dbReference type="GO" id="GO:0009378">
    <property type="term" value="F:four-way junction helicase activity"/>
    <property type="evidence" value="ECO:0007669"/>
    <property type="project" value="TreeGrafter"/>
</dbReference>
<dbReference type="GO" id="GO:0005524">
    <property type="term" value="F:ATP binding"/>
    <property type="evidence" value="ECO:0007669"/>
    <property type="project" value="UniProtKB-KW"/>
</dbReference>
<evidence type="ECO:0000256" key="2">
    <source>
        <dbReference type="ARBA" id="ARBA00005446"/>
    </source>
</evidence>
<feature type="region of interest" description="Disordered" evidence="12">
    <location>
        <begin position="950"/>
        <end position="973"/>
    </location>
</feature>
<evidence type="ECO:0000259" key="14">
    <source>
        <dbReference type="PROSITE" id="PS51194"/>
    </source>
</evidence>
<dbReference type="CDD" id="cd18794">
    <property type="entry name" value="SF2_C_RecQ"/>
    <property type="match status" value="1"/>
</dbReference>
<feature type="compositionally biased region" description="Basic and acidic residues" evidence="12">
    <location>
        <begin position="159"/>
        <end position="168"/>
    </location>
</feature>
<evidence type="ECO:0000256" key="9">
    <source>
        <dbReference type="ARBA" id="ARBA00023242"/>
    </source>
</evidence>
<evidence type="ECO:0000256" key="12">
    <source>
        <dbReference type="SAM" id="MobiDB-lite"/>
    </source>
</evidence>
<dbReference type="Pfam" id="PF00270">
    <property type="entry name" value="DEAD"/>
    <property type="match status" value="1"/>
</dbReference>
<organism evidence="15 16">
    <name type="scientific">Armillaria borealis</name>
    <dbReference type="NCBI Taxonomy" id="47425"/>
    <lineage>
        <taxon>Eukaryota</taxon>
        <taxon>Fungi</taxon>
        <taxon>Dikarya</taxon>
        <taxon>Basidiomycota</taxon>
        <taxon>Agaricomycotina</taxon>
        <taxon>Agaricomycetes</taxon>
        <taxon>Agaricomycetidae</taxon>
        <taxon>Agaricales</taxon>
        <taxon>Marasmiineae</taxon>
        <taxon>Physalacriaceae</taxon>
        <taxon>Armillaria</taxon>
    </lineage>
</organism>
<name>A0AA39MY53_9AGAR</name>
<dbReference type="InterPro" id="IPR004589">
    <property type="entry name" value="DNA_helicase_ATP-dep_RecQ"/>
</dbReference>
<evidence type="ECO:0000256" key="4">
    <source>
        <dbReference type="ARBA" id="ARBA00022801"/>
    </source>
</evidence>
<dbReference type="NCBIfam" id="TIGR00614">
    <property type="entry name" value="recQ_fam"/>
    <property type="match status" value="1"/>
</dbReference>
<dbReference type="GO" id="GO:0005634">
    <property type="term" value="C:nucleus"/>
    <property type="evidence" value="ECO:0007669"/>
    <property type="project" value="UniProtKB-SubCell"/>
</dbReference>
<dbReference type="PANTHER" id="PTHR13710:SF153">
    <property type="entry name" value="RECQ-LIKE DNA HELICASE BLM"/>
    <property type="match status" value="1"/>
</dbReference>
<reference evidence="15" key="1">
    <citation type="submission" date="2023-06" db="EMBL/GenBank/DDBJ databases">
        <authorList>
            <consortium name="Lawrence Berkeley National Laboratory"/>
            <person name="Ahrendt S."/>
            <person name="Sahu N."/>
            <person name="Indic B."/>
            <person name="Wong-Bajracharya J."/>
            <person name="Merenyi Z."/>
            <person name="Ke H.-M."/>
            <person name="Monk M."/>
            <person name="Kocsube S."/>
            <person name="Drula E."/>
            <person name="Lipzen A."/>
            <person name="Balint B."/>
            <person name="Henrissat B."/>
            <person name="Andreopoulos B."/>
            <person name="Martin F.M."/>
            <person name="Harder C.B."/>
            <person name="Rigling D."/>
            <person name="Ford K.L."/>
            <person name="Foster G.D."/>
            <person name="Pangilinan J."/>
            <person name="Papanicolaou A."/>
            <person name="Barry K."/>
            <person name="LaButti K."/>
            <person name="Viragh M."/>
            <person name="Koriabine M."/>
            <person name="Yan M."/>
            <person name="Riley R."/>
            <person name="Champramary S."/>
            <person name="Plett K.L."/>
            <person name="Tsai I.J."/>
            <person name="Slot J."/>
            <person name="Sipos G."/>
            <person name="Plett J."/>
            <person name="Nagy L.G."/>
            <person name="Grigoriev I.V."/>
        </authorList>
    </citation>
    <scope>NUCLEOTIDE SEQUENCE</scope>
    <source>
        <strain evidence="15">FPL87.14</strain>
    </source>
</reference>
<dbReference type="PROSITE" id="PS51194">
    <property type="entry name" value="HELICASE_CTER"/>
    <property type="match status" value="1"/>
</dbReference>
<dbReference type="GO" id="GO:0005737">
    <property type="term" value="C:cytoplasm"/>
    <property type="evidence" value="ECO:0007669"/>
    <property type="project" value="TreeGrafter"/>
</dbReference>
<feature type="compositionally biased region" description="Low complexity" evidence="12">
    <location>
        <begin position="169"/>
        <end position="179"/>
    </location>
</feature>
<keyword evidence="4 11" id="KW-0378">Hydrolase</keyword>
<keyword evidence="3 11" id="KW-0547">Nucleotide-binding</keyword>
<evidence type="ECO:0000256" key="6">
    <source>
        <dbReference type="ARBA" id="ARBA00022840"/>
    </source>
</evidence>
<keyword evidence="16" id="KW-1185">Reference proteome</keyword>
<dbReference type="FunFam" id="3.40.50.300:FF:001389">
    <property type="entry name" value="ATP-dependent DNA helicase RecQ"/>
    <property type="match status" value="1"/>
</dbReference>
<comment type="catalytic activity">
    <reaction evidence="11">
        <text>ATP + H2O = ADP + phosphate + H(+)</text>
        <dbReference type="Rhea" id="RHEA:13065"/>
        <dbReference type="ChEBI" id="CHEBI:15377"/>
        <dbReference type="ChEBI" id="CHEBI:15378"/>
        <dbReference type="ChEBI" id="CHEBI:30616"/>
        <dbReference type="ChEBI" id="CHEBI:43474"/>
        <dbReference type="ChEBI" id="CHEBI:456216"/>
    </reaction>
</comment>
<comment type="caution">
    <text evidence="15">The sequence shown here is derived from an EMBL/GenBank/DDBJ whole genome shotgun (WGS) entry which is preliminary data.</text>
</comment>
<dbReference type="GO" id="GO:0000724">
    <property type="term" value="P:double-strand break repair via homologous recombination"/>
    <property type="evidence" value="ECO:0007669"/>
    <property type="project" value="TreeGrafter"/>
</dbReference>
<dbReference type="GO" id="GO:0003677">
    <property type="term" value="F:DNA binding"/>
    <property type="evidence" value="ECO:0007669"/>
    <property type="project" value="UniProtKB-KW"/>
</dbReference>
<keyword evidence="6 11" id="KW-0067">ATP-binding</keyword>
<dbReference type="InterPro" id="IPR002464">
    <property type="entry name" value="DNA/RNA_helicase_DEAH_CS"/>
</dbReference>
<protein>
    <recommendedName>
        <fullName evidence="11">ATP-dependent DNA helicase</fullName>
        <ecNumber evidence="11">5.6.2.4</ecNumber>
    </recommendedName>
</protein>
<keyword evidence="5 11" id="KW-0347">Helicase</keyword>